<dbReference type="InterPro" id="IPR003380">
    <property type="entry name" value="SKI/SNO/DAC"/>
</dbReference>
<dbReference type="GO" id="GO:0000981">
    <property type="term" value="F:DNA-binding transcription factor activity, RNA polymerase II-specific"/>
    <property type="evidence" value="ECO:0007669"/>
    <property type="project" value="TreeGrafter"/>
</dbReference>
<dbReference type="Pfam" id="PF02437">
    <property type="entry name" value="Ski_Sno_DHD"/>
    <property type="match status" value="1"/>
</dbReference>
<feature type="non-terminal residue" evidence="9">
    <location>
        <position position="1"/>
    </location>
</feature>
<keyword evidence="10" id="KW-1185">Reference proteome</keyword>
<dbReference type="EMBL" id="CATQJA010002663">
    <property type="protein sequence ID" value="CAJ0581266.1"/>
    <property type="molecule type" value="Genomic_DNA"/>
</dbReference>
<feature type="domain" description="G-protein coupled receptors family 1 profile" evidence="8">
    <location>
        <begin position="531"/>
        <end position="782"/>
    </location>
</feature>
<dbReference type="InterPro" id="IPR037000">
    <property type="entry name" value="Ski_DNA-bd_sf"/>
</dbReference>
<dbReference type="Proteomes" id="UP001177023">
    <property type="component" value="Unassembled WGS sequence"/>
</dbReference>
<dbReference type="GO" id="GO:0005634">
    <property type="term" value="C:nucleus"/>
    <property type="evidence" value="ECO:0007669"/>
    <property type="project" value="TreeGrafter"/>
</dbReference>
<evidence type="ECO:0000313" key="9">
    <source>
        <dbReference type="EMBL" id="CAJ0581266.1"/>
    </source>
</evidence>
<dbReference type="GO" id="GO:0046332">
    <property type="term" value="F:SMAD binding"/>
    <property type="evidence" value="ECO:0007669"/>
    <property type="project" value="InterPro"/>
</dbReference>
<name>A0AA36GA82_9BILA</name>
<evidence type="ECO:0000256" key="5">
    <source>
        <dbReference type="ARBA" id="ARBA00023136"/>
    </source>
</evidence>
<evidence type="ECO:0000256" key="4">
    <source>
        <dbReference type="ARBA" id="ARBA00022989"/>
    </source>
</evidence>
<dbReference type="AlphaFoldDB" id="A0AA36GA82"/>
<evidence type="ECO:0000256" key="7">
    <source>
        <dbReference type="SAM" id="Phobius"/>
    </source>
</evidence>
<comment type="caution">
    <text evidence="9">The sequence shown here is derived from an EMBL/GenBank/DDBJ whole genome shotgun (WGS) entry which is preliminary data.</text>
</comment>
<dbReference type="SUPFAM" id="SSF81321">
    <property type="entry name" value="Family A G protein-coupled receptor-like"/>
    <property type="match status" value="1"/>
</dbReference>
<dbReference type="Gene3D" id="3.10.390.10">
    <property type="entry name" value="SAND domain-like"/>
    <property type="match status" value="1"/>
</dbReference>
<feature type="transmembrane region" description="Helical" evidence="7">
    <location>
        <begin position="683"/>
        <end position="710"/>
    </location>
</feature>
<keyword evidence="5 7" id="KW-0472">Membrane</keyword>
<dbReference type="Gene3D" id="3.10.260.20">
    <property type="entry name" value="Ski"/>
    <property type="match status" value="1"/>
</dbReference>
<evidence type="ECO:0000313" key="10">
    <source>
        <dbReference type="Proteomes" id="UP001177023"/>
    </source>
</evidence>
<comment type="subcellular location">
    <subcellularLocation>
        <location evidence="1">Membrane</location>
    </subcellularLocation>
</comment>
<comment type="similarity">
    <text evidence="2">Belongs to the SKI family.</text>
</comment>
<keyword evidence="6" id="KW-0175">Coiled coil</keyword>
<dbReference type="InterPro" id="IPR017452">
    <property type="entry name" value="GPCR_Rhodpsn_7TM"/>
</dbReference>
<proteinExistence type="inferred from homology"/>
<feature type="coiled-coil region" evidence="6">
    <location>
        <begin position="397"/>
        <end position="424"/>
    </location>
</feature>
<dbReference type="InterPro" id="IPR009061">
    <property type="entry name" value="DNA-bd_dom_put_sf"/>
</dbReference>
<protein>
    <recommendedName>
        <fullName evidence="8">G-protein coupled receptors family 1 profile domain-containing protein</fullName>
    </recommendedName>
</protein>
<keyword evidence="3 7" id="KW-0812">Transmembrane</keyword>
<dbReference type="SMART" id="SM01046">
    <property type="entry name" value="c-SKI_SMAD_bind"/>
    <property type="match status" value="1"/>
</dbReference>
<keyword evidence="4 7" id="KW-1133">Transmembrane helix</keyword>
<feature type="transmembrane region" description="Helical" evidence="7">
    <location>
        <begin position="553"/>
        <end position="573"/>
    </location>
</feature>
<dbReference type="GO" id="GO:0016020">
    <property type="term" value="C:membrane"/>
    <property type="evidence" value="ECO:0007669"/>
    <property type="project" value="UniProtKB-SubCell"/>
</dbReference>
<dbReference type="Pfam" id="PF08782">
    <property type="entry name" value="c-SKI_SMAD_bind"/>
    <property type="match status" value="1"/>
</dbReference>
<reference evidence="9" key="1">
    <citation type="submission" date="2023-06" db="EMBL/GenBank/DDBJ databases">
        <authorList>
            <person name="Delattre M."/>
        </authorList>
    </citation>
    <scope>NUCLEOTIDE SEQUENCE</scope>
    <source>
        <strain evidence="9">AF72</strain>
    </source>
</reference>
<dbReference type="Gene3D" id="1.20.1070.10">
    <property type="entry name" value="Rhodopsin 7-helix transmembrane proteins"/>
    <property type="match status" value="1"/>
</dbReference>
<dbReference type="PANTHER" id="PTHR10005:SF25">
    <property type="entry name" value="SNO ONCOGENE, ISOFORM B"/>
    <property type="match status" value="1"/>
</dbReference>
<dbReference type="PANTHER" id="PTHR10005">
    <property type="entry name" value="SKI ONCOGENE-RELATED"/>
    <property type="match status" value="1"/>
</dbReference>
<dbReference type="GO" id="GO:0005737">
    <property type="term" value="C:cytoplasm"/>
    <property type="evidence" value="ECO:0007669"/>
    <property type="project" value="TreeGrafter"/>
</dbReference>
<feature type="transmembrane region" description="Helical" evidence="7">
    <location>
        <begin position="760"/>
        <end position="782"/>
    </location>
</feature>
<dbReference type="SUPFAM" id="SSF63763">
    <property type="entry name" value="SAND domain-like"/>
    <property type="match status" value="1"/>
</dbReference>
<accession>A0AA36GA82</accession>
<dbReference type="GO" id="GO:0005667">
    <property type="term" value="C:transcription regulator complex"/>
    <property type="evidence" value="ECO:0007669"/>
    <property type="project" value="TreeGrafter"/>
</dbReference>
<evidence type="ECO:0000259" key="8">
    <source>
        <dbReference type="PROSITE" id="PS50262"/>
    </source>
</evidence>
<dbReference type="GO" id="GO:0000978">
    <property type="term" value="F:RNA polymerase II cis-regulatory region sequence-specific DNA binding"/>
    <property type="evidence" value="ECO:0007669"/>
    <property type="project" value="TreeGrafter"/>
</dbReference>
<dbReference type="GO" id="GO:0030514">
    <property type="term" value="P:negative regulation of BMP signaling pathway"/>
    <property type="evidence" value="ECO:0007669"/>
    <property type="project" value="TreeGrafter"/>
</dbReference>
<evidence type="ECO:0000256" key="1">
    <source>
        <dbReference type="ARBA" id="ARBA00004370"/>
    </source>
</evidence>
<sequence length="844" mass="94478">MALALSCEPADVLLKQLIGIKLPYPTQPVPSLVPPDSNTALSFASVGESRVACFVVGGEPRLCLPQVRNTCLPGCDEEEVLRLIQDLHIHLVTASQQQMEALKLADAIPQPTAICDLIKKTDTERLLGELRGCKFGRPSPGILNDAEKLFIKHDVFGGCKGNLYPSLYPKLACIECYECRKFFEPPHFLTHNHLKTEIIRTVHWGFDANNWRLMLRLQKRHRGSETARERFEDFLAHSLGSGHYPLKRPHVHAEKGFVKRFAVESGELEILLLKEQARQQDLIQQIAQMPQLSEAAAALLQLGQQAAPPLFPMQQPCTSAPPKSFNDELPLNKIHGENDWIRHDENAAELAYQKEMAKQRPDSENSSSDEDTLDSLLAEHIEGDALQAVRNRIADVQRGLRIQLEEVSNERDNLRIENETLRAQNATLTHILQQQSQKHISPVSQLQLQTAKAGSSSGAGLVSPVNSLLLLQLLQQQQQQQQQIQQQTQIANQLATMDCSLLGSLTSQLLATGSGVGSSVNPKAASTVGTANVLLAILVLASRKLRRQNELIIIAYYCFNESLLAFGGAFYALRRTLILLHPGDWPLIPRIECLENPFLFLILYTYHSVPLAEILLTVDRILALYYPFRYLAMPAWQVLATLAGVTCFSLLTTLVSLFYTLFLDRDHPVKVSQGCYLDVYAPFVYYLMYFGKVVLYITCILLYLPVLWRVRKIMNDVYSSSKMRATARSSLLIGLLIMALLVFIIIPTGLLTWISSPEALLVFYNVLLIKPWMNVVVAMMLFRDLRVAFFAILRCPPQLQHFISNGCGGYSIVATTASKICYGSEKDFPDLRQEHNDSANFGAP</sequence>
<feature type="transmembrane region" description="Helical" evidence="7">
    <location>
        <begin position="731"/>
        <end position="754"/>
    </location>
</feature>
<dbReference type="SUPFAM" id="SSF46955">
    <property type="entry name" value="Putative DNA-binding domain"/>
    <property type="match status" value="1"/>
</dbReference>
<feature type="transmembrane region" description="Helical" evidence="7">
    <location>
        <begin position="638"/>
        <end position="663"/>
    </location>
</feature>
<dbReference type="InterPro" id="IPR023216">
    <property type="entry name" value="Tscrpt_reg_SKI_SnoN"/>
</dbReference>
<dbReference type="InterPro" id="IPR010919">
    <property type="entry name" value="SAND-like_dom_sf"/>
</dbReference>
<evidence type="ECO:0000256" key="3">
    <source>
        <dbReference type="ARBA" id="ARBA00022692"/>
    </source>
</evidence>
<organism evidence="9 10">
    <name type="scientific">Mesorhabditis spiculigera</name>
    <dbReference type="NCBI Taxonomy" id="96644"/>
    <lineage>
        <taxon>Eukaryota</taxon>
        <taxon>Metazoa</taxon>
        <taxon>Ecdysozoa</taxon>
        <taxon>Nematoda</taxon>
        <taxon>Chromadorea</taxon>
        <taxon>Rhabditida</taxon>
        <taxon>Rhabditina</taxon>
        <taxon>Rhabditomorpha</taxon>
        <taxon>Rhabditoidea</taxon>
        <taxon>Rhabditidae</taxon>
        <taxon>Mesorhabditinae</taxon>
        <taxon>Mesorhabditis</taxon>
    </lineage>
</organism>
<dbReference type="InterPro" id="IPR014890">
    <property type="entry name" value="c-SKI_SMAD4-bd_dom"/>
</dbReference>
<evidence type="ECO:0000256" key="2">
    <source>
        <dbReference type="ARBA" id="ARBA00009513"/>
    </source>
</evidence>
<evidence type="ECO:0000256" key="6">
    <source>
        <dbReference type="SAM" id="Coils"/>
    </source>
</evidence>
<gene>
    <name evidence="9" type="ORF">MSPICULIGERA_LOCUS19432</name>
</gene>
<dbReference type="PROSITE" id="PS50262">
    <property type="entry name" value="G_PROTEIN_RECEP_F1_2"/>
    <property type="match status" value="1"/>
</dbReference>